<name>A0A6M5YNC8_9BACT</name>
<gene>
    <name evidence="2" type="ORF">FTUN_3024</name>
</gene>
<evidence type="ECO:0000313" key="2">
    <source>
        <dbReference type="EMBL" id="QJW95475.1"/>
    </source>
</evidence>
<dbReference type="KEGG" id="ftj:FTUN_3024"/>
<accession>A0A6M5YNC8</accession>
<dbReference type="AlphaFoldDB" id="A0A6M5YNC8"/>
<evidence type="ECO:0000313" key="3">
    <source>
        <dbReference type="Proteomes" id="UP000503447"/>
    </source>
</evidence>
<organism evidence="2 3">
    <name type="scientific">Frigoriglobus tundricola</name>
    <dbReference type="NCBI Taxonomy" id="2774151"/>
    <lineage>
        <taxon>Bacteria</taxon>
        <taxon>Pseudomonadati</taxon>
        <taxon>Planctomycetota</taxon>
        <taxon>Planctomycetia</taxon>
        <taxon>Gemmatales</taxon>
        <taxon>Gemmataceae</taxon>
        <taxon>Frigoriglobus</taxon>
    </lineage>
</organism>
<keyword evidence="3" id="KW-1185">Reference proteome</keyword>
<dbReference type="Gene3D" id="1.10.1740.10">
    <property type="match status" value="1"/>
</dbReference>
<protein>
    <submittedName>
        <fullName evidence="2">Uncharacterized protein</fullName>
    </submittedName>
</protein>
<sequence length="251" mass="28630">MPATNPFPDDPDPEAGTTSRTLFQQAHLRGREGDDARVELARRYFGPTLSCFRRFWGADARERAIDFVTGFFVVPNADGTYRFEKFAPDGPGRFRSYVYTAARNSSADDLKARRKQKPAVSFPVNPWDEEPEAAPADAATDPEVLWDRAWATELLARAIAEVRHAWVHHPRWSQHPRLFEALLAHIERSAERVPYDELEREFGIANGILRVRRTTLGEEIRAAIYAQLRAEGYPETGLDDGHRELFRLLDP</sequence>
<proteinExistence type="predicted"/>
<dbReference type="EMBL" id="CP053452">
    <property type="protein sequence ID" value="QJW95475.1"/>
    <property type="molecule type" value="Genomic_DNA"/>
</dbReference>
<feature type="region of interest" description="Disordered" evidence="1">
    <location>
        <begin position="108"/>
        <end position="139"/>
    </location>
</feature>
<evidence type="ECO:0000256" key="1">
    <source>
        <dbReference type="SAM" id="MobiDB-lite"/>
    </source>
</evidence>
<reference evidence="3" key="1">
    <citation type="submission" date="2020-05" db="EMBL/GenBank/DDBJ databases">
        <title>Frigoriglobus tundricola gen. nov., sp. nov., a psychrotolerant cellulolytic planctomycete of the family Gemmataceae with two divergent copies of 16S rRNA gene.</title>
        <authorList>
            <person name="Kulichevskaya I.S."/>
            <person name="Ivanova A.A."/>
            <person name="Naumoff D.G."/>
            <person name="Beletsky A.V."/>
            <person name="Rijpstra W.I.C."/>
            <person name="Sinninghe Damste J.S."/>
            <person name="Mardanov A.V."/>
            <person name="Ravin N.V."/>
            <person name="Dedysh S.N."/>
        </authorList>
    </citation>
    <scope>NUCLEOTIDE SEQUENCE [LARGE SCALE GENOMIC DNA]</scope>
    <source>
        <strain evidence="3">PL17</strain>
    </source>
</reference>
<dbReference type="Proteomes" id="UP000503447">
    <property type="component" value="Chromosome"/>
</dbReference>
<dbReference type="RefSeq" id="WP_171471250.1">
    <property type="nucleotide sequence ID" value="NZ_CP053452.2"/>
</dbReference>